<accession>A0A4Y2T740</accession>
<dbReference type="PANTHER" id="PTHR47326">
    <property type="entry name" value="TRANSPOSABLE ELEMENT TC3 TRANSPOSASE-LIKE PROTEIN"/>
    <property type="match status" value="1"/>
</dbReference>
<dbReference type="OrthoDB" id="6460946at2759"/>
<sequence length="115" mass="13229">MQDGVRPHRTAEVFDFLSEHSDNHVVALYYEMRTKSGMVWPPYSPDLTPCDFFGGYLKDMMYPHNPQTIVELEQYISAAYQTIPTEMFARASANFVLRLCHVVVANSGYFENIVL</sequence>
<reference evidence="1 2" key="1">
    <citation type="journal article" date="2019" name="Sci. Rep.">
        <title>Orb-weaving spider Araneus ventricosus genome elucidates the spidroin gene catalogue.</title>
        <authorList>
            <person name="Kono N."/>
            <person name="Nakamura H."/>
            <person name="Ohtoshi R."/>
            <person name="Moran D.A.P."/>
            <person name="Shinohara A."/>
            <person name="Yoshida Y."/>
            <person name="Fujiwara M."/>
            <person name="Mori M."/>
            <person name="Tomita M."/>
            <person name="Arakawa K."/>
        </authorList>
    </citation>
    <scope>NUCLEOTIDE SEQUENCE [LARGE SCALE GENOMIC DNA]</scope>
</reference>
<keyword evidence="2" id="KW-1185">Reference proteome</keyword>
<gene>
    <name evidence="1" type="ORF">AVEN_120653_1</name>
</gene>
<proteinExistence type="predicted"/>
<dbReference type="Gene3D" id="3.30.420.10">
    <property type="entry name" value="Ribonuclease H-like superfamily/Ribonuclease H"/>
    <property type="match status" value="1"/>
</dbReference>
<dbReference type="InterPro" id="IPR036397">
    <property type="entry name" value="RNaseH_sf"/>
</dbReference>
<dbReference type="AlphaFoldDB" id="A0A4Y2T740"/>
<protein>
    <recommendedName>
        <fullName evidence="3">Tc1-like transposase DDE domain-containing protein</fullName>
    </recommendedName>
</protein>
<dbReference type="Proteomes" id="UP000499080">
    <property type="component" value="Unassembled WGS sequence"/>
</dbReference>
<name>A0A4Y2T740_ARAVE</name>
<evidence type="ECO:0008006" key="3">
    <source>
        <dbReference type="Google" id="ProtNLM"/>
    </source>
</evidence>
<dbReference type="GO" id="GO:0003676">
    <property type="term" value="F:nucleic acid binding"/>
    <property type="evidence" value="ECO:0007669"/>
    <property type="project" value="InterPro"/>
</dbReference>
<dbReference type="PANTHER" id="PTHR47326:SF1">
    <property type="entry name" value="HTH PSQ-TYPE DOMAIN-CONTAINING PROTEIN"/>
    <property type="match status" value="1"/>
</dbReference>
<evidence type="ECO:0000313" key="1">
    <source>
        <dbReference type="EMBL" id="GBN95219.1"/>
    </source>
</evidence>
<evidence type="ECO:0000313" key="2">
    <source>
        <dbReference type="Proteomes" id="UP000499080"/>
    </source>
</evidence>
<comment type="caution">
    <text evidence="1">The sequence shown here is derived from an EMBL/GenBank/DDBJ whole genome shotgun (WGS) entry which is preliminary data.</text>
</comment>
<organism evidence="1 2">
    <name type="scientific">Araneus ventricosus</name>
    <name type="common">Orbweaver spider</name>
    <name type="synonym">Epeira ventricosa</name>
    <dbReference type="NCBI Taxonomy" id="182803"/>
    <lineage>
        <taxon>Eukaryota</taxon>
        <taxon>Metazoa</taxon>
        <taxon>Ecdysozoa</taxon>
        <taxon>Arthropoda</taxon>
        <taxon>Chelicerata</taxon>
        <taxon>Arachnida</taxon>
        <taxon>Araneae</taxon>
        <taxon>Araneomorphae</taxon>
        <taxon>Entelegynae</taxon>
        <taxon>Araneoidea</taxon>
        <taxon>Araneidae</taxon>
        <taxon>Araneus</taxon>
    </lineage>
</organism>
<dbReference type="EMBL" id="BGPR01025923">
    <property type="protein sequence ID" value="GBN95219.1"/>
    <property type="molecule type" value="Genomic_DNA"/>
</dbReference>